<evidence type="ECO:0000313" key="3">
    <source>
        <dbReference type="Proteomes" id="UP000254950"/>
    </source>
</evidence>
<feature type="transmembrane region" description="Helical" evidence="1">
    <location>
        <begin position="12"/>
        <end position="30"/>
    </location>
</feature>
<organism evidence="2 3">
    <name type="scientific">Bartonella doshiae</name>
    <dbReference type="NCBI Taxonomy" id="33044"/>
    <lineage>
        <taxon>Bacteria</taxon>
        <taxon>Pseudomonadati</taxon>
        <taxon>Pseudomonadota</taxon>
        <taxon>Alphaproteobacteria</taxon>
        <taxon>Hyphomicrobiales</taxon>
        <taxon>Bartonellaceae</taxon>
        <taxon>Bartonella</taxon>
    </lineage>
</organism>
<dbReference type="OrthoDB" id="7926308at2"/>
<name>A0A380ZDX6_BARDO</name>
<evidence type="ECO:0000313" key="2">
    <source>
        <dbReference type="EMBL" id="SUV45148.1"/>
    </source>
</evidence>
<evidence type="ECO:0000256" key="1">
    <source>
        <dbReference type="SAM" id="Phobius"/>
    </source>
</evidence>
<protein>
    <submittedName>
        <fullName evidence="2">Uncharacterized protein</fullName>
    </submittedName>
</protein>
<feature type="transmembrane region" description="Helical" evidence="1">
    <location>
        <begin position="81"/>
        <end position="103"/>
    </location>
</feature>
<keyword evidence="1" id="KW-0812">Transmembrane</keyword>
<dbReference type="STRING" id="33044.GCA_900005695_00974"/>
<keyword evidence="1" id="KW-1133">Transmembrane helix</keyword>
<accession>A0A380ZDX6</accession>
<gene>
    <name evidence="2" type="ORF">NCTC12862_00867</name>
</gene>
<sequence>MFFLRLYCKKEKFLPLTTWLLLSSFGMLLVSNLGTSIHLTAQSHGNNVNTPHTLDSENKYTQLNITTTINKEFTILRIDPLVFFDFFQSILILNILLMIAIVINTRLHNPQTQYFANKRAPPILLEL</sequence>
<dbReference type="AlphaFoldDB" id="A0A380ZDX6"/>
<dbReference type="Proteomes" id="UP000254950">
    <property type="component" value="Unassembled WGS sequence"/>
</dbReference>
<keyword evidence="1" id="KW-0472">Membrane</keyword>
<dbReference type="EMBL" id="UFTF01000001">
    <property type="protein sequence ID" value="SUV45148.1"/>
    <property type="molecule type" value="Genomic_DNA"/>
</dbReference>
<proteinExistence type="predicted"/>
<reference evidence="2 3" key="1">
    <citation type="submission" date="2018-06" db="EMBL/GenBank/DDBJ databases">
        <authorList>
            <consortium name="Pathogen Informatics"/>
            <person name="Doyle S."/>
        </authorList>
    </citation>
    <scope>NUCLEOTIDE SEQUENCE [LARGE SCALE GENOMIC DNA]</scope>
    <source>
        <strain evidence="2 3">NCTC12862</strain>
    </source>
</reference>